<proteinExistence type="predicted"/>
<accession>A0A290Q7T1</accession>
<evidence type="ECO:0000313" key="2">
    <source>
        <dbReference type="Proteomes" id="UP000217265"/>
    </source>
</evidence>
<dbReference type="KEGG" id="vbh:CMV30_10320"/>
<dbReference type="OrthoDB" id="5077820at2"/>
<sequence>MKALALTHDSRINASNFLLEVTIEEYLGLAGKALERNEYQRRRVKSASSVYALLKEDLLKGCIMPPIVLGLPLVKKASAITLKNICEVIQKTADNLLILDGLQRTYTLIDLRNELVSTKDENALKRLHSLPLRIEVYAGINRIGILYRMLTLNTGQTPMSLRQQIEMLYIDFAKIPIDGVKVIKEADDDAPQKLGEYTFRSVIEGFNAYLERNELPLDRFDILENIKSLEKLSTENQDATLFEDFVKTYDKFVKHFAMLTGEQAFDSDDLEISGQVFGKDARRVFTKSQAITGFGSAVGKLRDRKVISHFDDIVKGISKLKPNKDAKGALKNLLKTMEQIRLSSKKIGNSQRLYFHFFFRELFNPDGDSYLDLNEAVSNAYQKYLVQMS</sequence>
<organism evidence="1 2">
    <name type="scientific">Nibricoccus aquaticus</name>
    <dbReference type="NCBI Taxonomy" id="2576891"/>
    <lineage>
        <taxon>Bacteria</taxon>
        <taxon>Pseudomonadati</taxon>
        <taxon>Verrucomicrobiota</taxon>
        <taxon>Opitutia</taxon>
        <taxon>Opitutales</taxon>
        <taxon>Opitutaceae</taxon>
        <taxon>Nibricoccus</taxon>
    </lineage>
</organism>
<dbReference type="EMBL" id="CP023344">
    <property type="protein sequence ID" value="ATC64317.1"/>
    <property type="molecule type" value="Genomic_DNA"/>
</dbReference>
<name>A0A290Q7T1_9BACT</name>
<evidence type="ECO:0000313" key="1">
    <source>
        <dbReference type="EMBL" id="ATC64317.1"/>
    </source>
</evidence>
<keyword evidence="2" id="KW-1185">Reference proteome</keyword>
<protein>
    <recommendedName>
        <fullName evidence="3">DUF262 domain-containing protein</fullName>
    </recommendedName>
</protein>
<dbReference type="Proteomes" id="UP000217265">
    <property type="component" value="Chromosome"/>
</dbReference>
<gene>
    <name evidence="1" type="ORF">CMV30_10320</name>
</gene>
<reference evidence="1 2" key="1">
    <citation type="submission" date="2017-09" db="EMBL/GenBank/DDBJ databases">
        <title>Complete genome sequence of Verrucomicrobial strain HZ-65, isolated from freshwater.</title>
        <authorList>
            <person name="Choi A."/>
        </authorList>
    </citation>
    <scope>NUCLEOTIDE SEQUENCE [LARGE SCALE GENOMIC DNA]</scope>
    <source>
        <strain evidence="1 2">HZ-65</strain>
    </source>
</reference>
<evidence type="ECO:0008006" key="3">
    <source>
        <dbReference type="Google" id="ProtNLM"/>
    </source>
</evidence>
<dbReference type="AlphaFoldDB" id="A0A290Q7T1"/>